<evidence type="ECO:0000313" key="1">
    <source>
        <dbReference type="EMBL" id="AIQ91112.1"/>
    </source>
</evidence>
<sequence length="265" mass="29452">MRIAIITPSRMKPSTLAGKSGQYFLEHAVESANSQELDRPATIHFFVGTDPETEIPARLAAHPQITFVRGERKGQIPALNAAIRAVDESWDFVGFLEDDDHWLPPYLGFALRTLDSFDFVSSTQVETDEAGEVVRINDFPTPSGWLMRRSTFAQVGAINPASKWHYDNEWLGRLAETGLRRAHLVEATAPGTLENAVQVRPWLANVLRFGGPNTHLVRHGFILPLVCRLVHPGSGTSDVGQGGTSKVESDAEYQRLIDRFGRIPW</sequence>
<keyword evidence="2" id="KW-1185">Reference proteome</keyword>
<dbReference type="RefSeq" id="WP_043758202.1">
    <property type="nucleotide sequence ID" value="NZ_CP003811.1"/>
</dbReference>
<dbReference type="AlphaFoldDB" id="A0A089NUP1"/>
<dbReference type="Proteomes" id="UP000029492">
    <property type="component" value="Chromosome"/>
</dbReference>
<proteinExistence type="predicted"/>
<dbReference type="SUPFAM" id="SSF53448">
    <property type="entry name" value="Nucleotide-diphospho-sugar transferases"/>
    <property type="match status" value="1"/>
</dbReference>
<dbReference type="KEGG" id="mor:MOC_3357"/>
<organism evidence="1 2">
    <name type="scientific">Methylobacterium oryzae CBMB20</name>
    <dbReference type="NCBI Taxonomy" id="693986"/>
    <lineage>
        <taxon>Bacteria</taxon>
        <taxon>Pseudomonadati</taxon>
        <taxon>Pseudomonadota</taxon>
        <taxon>Alphaproteobacteria</taxon>
        <taxon>Hyphomicrobiales</taxon>
        <taxon>Methylobacteriaceae</taxon>
        <taxon>Methylobacterium</taxon>
    </lineage>
</organism>
<evidence type="ECO:0000313" key="2">
    <source>
        <dbReference type="Proteomes" id="UP000029492"/>
    </source>
</evidence>
<dbReference type="Gene3D" id="3.90.550.10">
    <property type="entry name" value="Spore Coat Polysaccharide Biosynthesis Protein SpsA, Chain A"/>
    <property type="match status" value="1"/>
</dbReference>
<dbReference type="GO" id="GO:0016740">
    <property type="term" value="F:transferase activity"/>
    <property type="evidence" value="ECO:0007669"/>
    <property type="project" value="UniProtKB-KW"/>
</dbReference>
<dbReference type="InterPro" id="IPR029044">
    <property type="entry name" value="Nucleotide-diphossugar_trans"/>
</dbReference>
<gene>
    <name evidence="1" type="ORF">MOC_3357</name>
</gene>
<name>A0A089NUP1_9HYPH</name>
<keyword evidence="1" id="KW-0808">Transferase</keyword>
<reference evidence="1 2" key="1">
    <citation type="journal article" date="2014" name="PLoS ONE">
        <title>Genome Information of Methylobacterium oryzae, a Plant-Probiotic Methylotroph in the Phyllosphere.</title>
        <authorList>
            <person name="Kwak M.J."/>
            <person name="Jeong H."/>
            <person name="Madhaiyan M."/>
            <person name="Lee Y."/>
            <person name="Sa T.M."/>
            <person name="Oh T.K."/>
            <person name="Kim J.F."/>
        </authorList>
    </citation>
    <scope>NUCLEOTIDE SEQUENCE [LARGE SCALE GENOMIC DNA]</scope>
    <source>
        <strain evidence="1 2">CBMB20</strain>
    </source>
</reference>
<dbReference type="EMBL" id="CP003811">
    <property type="protein sequence ID" value="AIQ91112.1"/>
    <property type="molecule type" value="Genomic_DNA"/>
</dbReference>
<dbReference type="eggNOG" id="COG0463">
    <property type="taxonomic scope" value="Bacteria"/>
</dbReference>
<accession>A0A089NUP1</accession>
<dbReference type="CDD" id="cd00761">
    <property type="entry name" value="Glyco_tranf_GTA_type"/>
    <property type="match status" value="1"/>
</dbReference>
<dbReference type="HOGENOM" id="CLU_1048927_0_0_5"/>
<protein>
    <submittedName>
        <fullName evidence="1">Glycosyl transferase family protein</fullName>
    </submittedName>
</protein>